<proteinExistence type="predicted"/>
<evidence type="ECO:0000313" key="3">
    <source>
        <dbReference type="Proteomes" id="UP000632740"/>
    </source>
</evidence>
<dbReference type="EMBL" id="BONK01000019">
    <property type="protein sequence ID" value="GIG23446.1"/>
    <property type="molecule type" value="Genomic_DNA"/>
</dbReference>
<evidence type="ECO:0000256" key="1">
    <source>
        <dbReference type="SAM" id="MobiDB-lite"/>
    </source>
</evidence>
<dbReference type="Proteomes" id="UP000632740">
    <property type="component" value="Unassembled WGS sequence"/>
</dbReference>
<accession>A0A919P8C8</accession>
<sequence length="79" mass="8749">MTNLQVTGLRTGLPPTVTGDRESRRRTGLDARPGAVRRGRRIADERQGSVRRTGTQPAHRDAESADHRRPSNLIRLVPA</sequence>
<keyword evidence="3" id="KW-1185">Reference proteome</keyword>
<comment type="caution">
    <text evidence="2">The sequence shown here is derived from an EMBL/GenBank/DDBJ whole genome shotgun (WGS) entry which is preliminary data.</text>
</comment>
<protein>
    <submittedName>
        <fullName evidence="2">Uncharacterized protein</fullName>
    </submittedName>
</protein>
<organism evidence="2 3">
    <name type="scientific">Cellulomonas chitinilytica</name>
    <dbReference type="NCBI Taxonomy" id="398759"/>
    <lineage>
        <taxon>Bacteria</taxon>
        <taxon>Bacillati</taxon>
        <taxon>Actinomycetota</taxon>
        <taxon>Actinomycetes</taxon>
        <taxon>Micrococcales</taxon>
        <taxon>Cellulomonadaceae</taxon>
        <taxon>Cellulomonas</taxon>
    </lineage>
</organism>
<name>A0A919P8C8_9CELL</name>
<reference evidence="2" key="1">
    <citation type="submission" date="2021-01" db="EMBL/GenBank/DDBJ databases">
        <title>Whole genome shotgun sequence of Cellulomonas chitinilytica NBRC 110799.</title>
        <authorList>
            <person name="Komaki H."/>
            <person name="Tamura T."/>
        </authorList>
    </citation>
    <scope>NUCLEOTIDE SEQUENCE</scope>
    <source>
        <strain evidence="2">NBRC 110799</strain>
    </source>
</reference>
<feature type="compositionally biased region" description="Basic and acidic residues" evidence="1">
    <location>
        <begin position="58"/>
        <end position="69"/>
    </location>
</feature>
<feature type="compositionally biased region" description="Basic and acidic residues" evidence="1">
    <location>
        <begin position="19"/>
        <end position="29"/>
    </location>
</feature>
<gene>
    <name evidence="2" type="ORF">Cch01nite_41700</name>
</gene>
<evidence type="ECO:0000313" key="2">
    <source>
        <dbReference type="EMBL" id="GIG23446.1"/>
    </source>
</evidence>
<dbReference type="AlphaFoldDB" id="A0A919P8C8"/>
<feature type="region of interest" description="Disordered" evidence="1">
    <location>
        <begin position="1"/>
        <end position="79"/>
    </location>
</feature>